<gene>
    <name evidence="2" type="ORF">CCS01_05665</name>
</gene>
<evidence type="ECO:0000313" key="3">
    <source>
        <dbReference type="Proteomes" id="UP000239724"/>
    </source>
</evidence>
<reference evidence="2 3" key="1">
    <citation type="journal article" date="2018" name="Arch. Microbiol.">
        <title>New insights into the metabolic potential of the phototrophic purple bacterium Rhodopila globiformis DSM 161(T) from its draft genome sequence and evidence for a vanadium-dependent nitrogenase.</title>
        <authorList>
            <person name="Imhoff J.F."/>
            <person name="Rahn T."/>
            <person name="Kunzel S."/>
            <person name="Neulinger S.C."/>
        </authorList>
    </citation>
    <scope>NUCLEOTIDE SEQUENCE [LARGE SCALE GENOMIC DNA]</scope>
    <source>
        <strain evidence="2 3">DSM 161</strain>
    </source>
</reference>
<dbReference type="OrthoDB" id="9987291at2"/>
<name>A0A2S6NLF1_RHOGL</name>
<dbReference type="AlphaFoldDB" id="A0A2S6NLF1"/>
<evidence type="ECO:0000313" key="2">
    <source>
        <dbReference type="EMBL" id="PPQ36087.1"/>
    </source>
</evidence>
<feature type="region of interest" description="Disordered" evidence="1">
    <location>
        <begin position="104"/>
        <end position="207"/>
    </location>
</feature>
<feature type="compositionally biased region" description="Low complexity" evidence="1">
    <location>
        <begin position="128"/>
        <end position="141"/>
    </location>
</feature>
<dbReference type="EMBL" id="NHRY01000062">
    <property type="protein sequence ID" value="PPQ36087.1"/>
    <property type="molecule type" value="Genomic_DNA"/>
</dbReference>
<dbReference type="RefSeq" id="WP_104517877.1">
    <property type="nucleotide sequence ID" value="NZ_NHRY01000062.1"/>
</dbReference>
<keyword evidence="3" id="KW-1185">Reference proteome</keyword>
<organism evidence="2 3">
    <name type="scientific">Rhodopila globiformis</name>
    <name type="common">Rhodopseudomonas globiformis</name>
    <dbReference type="NCBI Taxonomy" id="1071"/>
    <lineage>
        <taxon>Bacteria</taxon>
        <taxon>Pseudomonadati</taxon>
        <taxon>Pseudomonadota</taxon>
        <taxon>Alphaproteobacteria</taxon>
        <taxon>Acetobacterales</taxon>
        <taxon>Acetobacteraceae</taxon>
        <taxon>Rhodopila</taxon>
    </lineage>
</organism>
<evidence type="ECO:0000256" key="1">
    <source>
        <dbReference type="SAM" id="MobiDB-lite"/>
    </source>
</evidence>
<proteinExistence type="predicted"/>
<sequence length="228" mass="24472">MLQPHQYSIFMQHIIGVLLPYFCRCTRDLDAAAAEIVETLASYGVRTRAEFIKATQIIALSMVTLETLAESTAQDLSPSLRIRYRGCANSLTRTTVECEKRLERRLAGDSPGKLASEPAADTPPPPMATARPPATAQPSAADTARPANDLREPIPDLSEREPIPDLSEEEALAAIAQVRAQIDQHRARLSAKPPAPSPLPDPDHPAWGAAIMDAMKQGAAHATADPGG</sequence>
<accession>A0A2S6NLF1</accession>
<feature type="compositionally biased region" description="Basic and acidic residues" evidence="1">
    <location>
        <begin position="148"/>
        <end position="163"/>
    </location>
</feature>
<dbReference type="Proteomes" id="UP000239724">
    <property type="component" value="Unassembled WGS sequence"/>
</dbReference>
<protein>
    <submittedName>
        <fullName evidence="2">Uncharacterized protein</fullName>
    </submittedName>
</protein>
<comment type="caution">
    <text evidence="2">The sequence shown here is derived from an EMBL/GenBank/DDBJ whole genome shotgun (WGS) entry which is preliminary data.</text>
</comment>